<evidence type="ECO:0000256" key="1">
    <source>
        <dbReference type="ARBA" id="ARBA00001946"/>
    </source>
</evidence>
<dbReference type="FunFam" id="3.40.50.300:FF:001226">
    <property type="entry name" value="ATP-dependent DNA helicase PIF1"/>
    <property type="match status" value="1"/>
</dbReference>
<dbReference type="HAMAP" id="MF_03176">
    <property type="entry name" value="PIF1"/>
    <property type="match status" value="1"/>
</dbReference>
<evidence type="ECO:0000256" key="2">
    <source>
        <dbReference type="ARBA" id="ARBA00004604"/>
    </source>
</evidence>
<feature type="DNA-binding region" evidence="15">
    <location>
        <begin position="815"/>
        <end position="834"/>
    </location>
</feature>
<dbReference type="InterPro" id="IPR048293">
    <property type="entry name" value="PIF1_RRM3_pfh1"/>
</dbReference>
<keyword evidence="6 15" id="KW-0347">Helicase</keyword>
<evidence type="ECO:0000256" key="15">
    <source>
        <dbReference type="HAMAP-Rule" id="MF_03176"/>
    </source>
</evidence>
<dbReference type="GO" id="GO:0005524">
    <property type="term" value="F:ATP binding"/>
    <property type="evidence" value="ECO:0007669"/>
    <property type="project" value="UniProtKB-UniRule"/>
</dbReference>
<dbReference type="GO" id="GO:0005730">
    <property type="term" value="C:nucleolus"/>
    <property type="evidence" value="ECO:0007669"/>
    <property type="project" value="UniProtKB-SubCell"/>
</dbReference>
<feature type="compositionally biased region" description="Acidic residues" evidence="16">
    <location>
        <begin position="907"/>
        <end position="919"/>
    </location>
</feature>
<evidence type="ECO:0000256" key="3">
    <source>
        <dbReference type="ARBA" id="ARBA00022741"/>
    </source>
</evidence>
<evidence type="ECO:0000256" key="10">
    <source>
        <dbReference type="ARBA" id="ARBA00023172"/>
    </source>
</evidence>
<dbReference type="CDD" id="cd18809">
    <property type="entry name" value="SF1_C_RecD"/>
    <property type="match status" value="1"/>
</dbReference>
<gene>
    <name evidence="15" type="primary">PIF1</name>
    <name evidence="18" type="ORF">MKZ38_006074</name>
</gene>
<dbReference type="Pfam" id="PF05970">
    <property type="entry name" value="PIF1"/>
    <property type="match status" value="1"/>
</dbReference>
<dbReference type="CDD" id="cd18037">
    <property type="entry name" value="DEXSc_Pif1_like"/>
    <property type="match status" value="1"/>
</dbReference>
<evidence type="ECO:0000256" key="4">
    <source>
        <dbReference type="ARBA" id="ARBA00022763"/>
    </source>
</evidence>
<keyword evidence="12 15" id="KW-0413">Isomerase</keyword>
<dbReference type="GO" id="GO:0005739">
    <property type="term" value="C:mitochondrion"/>
    <property type="evidence" value="ECO:0007669"/>
    <property type="project" value="UniProtKB-SubCell"/>
</dbReference>
<dbReference type="EC" id="5.6.2.3" evidence="15"/>
<dbReference type="Proteomes" id="UP001201980">
    <property type="component" value="Unassembled WGS sequence"/>
</dbReference>
<comment type="similarity">
    <text evidence="15">Belongs to the helicase family. PIF1 subfamily.</text>
</comment>
<evidence type="ECO:0000256" key="14">
    <source>
        <dbReference type="ARBA" id="ARBA00048954"/>
    </source>
</evidence>
<feature type="compositionally biased region" description="Basic and acidic residues" evidence="16">
    <location>
        <begin position="358"/>
        <end position="367"/>
    </location>
</feature>
<keyword evidence="11 15" id="KW-0234">DNA repair</keyword>
<dbReference type="SMART" id="SM00382">
    <property type="entry name" value="AAA"/>
    <property type="match status" value="1"/>
</dbReference>
<reference evidence="18" key="1">
    <citation type="submission" date="2022-07" db="EMBL/GenBank/DDBJ databases">
        <title>Draft genome sequence of Zalerion maritima ATCC 34329, a (micro)plastics degrading marine fungus.</title>
        <authorList>
            <person name="Paco A."/>
            <person name="Goncalves M.F.M."/>
            <person name="Rocha-Santos T.A.P."/>
            <person name="Alves A."/>
        </authorList>
    </citation>
    <scope>NUCLEOTIDE SEQUENCE</scope>
    <source>
        <strain evidence="18">ATCC 34329</strain>
    </source>
</reference>
<comment type="function">
    <text evidence="15">DNA-dependent ATPase and 5'-3' DNA helicase required for the maintenance of both mitochondrial and nuclear genome stability.</text>
</comment>
<feature type="compositionally biased region" description="Low complexity" evidence="16">
    <location>
        <begin position="131"/>
        <end position="153"/>
    </location>
</feature>
<dbReference type="GO" id="GO:0000723">
    <property type="term" value="P:telomere maintenance"/>
    <property type="evidence" value="ECO:0007669"/>
    <property type="project" value="InterPro"/>
</dbReference>
<evidence type="ECO:0000256" key="6">
    <source>
        <dbReference type="ARBA" id="ARBA00022806"/>
    </source>
</evidence>
<evidence type="ECO:0000259" key="17">
    <source>
        <dbReference type="SMART" id="SM00382"/>
    </source>
</evidence>
<dbReference type="GO" id="GO:0006310">
    <property type="term" value="P:DNA recombination"/>
    <property type="evidence" value="ECO:0007669"/>
    <property type="project" value="UniProtKB-UniRule"/>
</dbReference>
<dbReference type="SUPFAM" id="SSF52540">
    <property type="entry name" value="P-loop containing nucleoside triphosphate hydrolases"/>
    <property type="match status" value="2"/>
</dbReference>
<feature type="region of interest" description="Disordered" evidence="16">
    <location>
        <begin position="232"/>
        <end position="369"/>
    </location>
</feature>
<feature type="compositionally biased region" description="Basic and acidic residues" evidence="16">
    <location>
        <begin position="269"/>
        <end position="278"/>
    </location>
</feature>
<keyword evidence="5 15" id="KW-0378">Hydrolase</keyword>
<dbReference type="PANTHER" id="PTHR47642:SF5">
    <property type="entry name" value="ATP-DEPENDENT DNA HELICASE"/>
    <property type="match status" value="1"/>
</dbReference>
<dbReference type="GO" id="GO:0003697">
    <property type="term" value="F:single-stranded DNA binding"/>
    <property type="evidence" value="ECO:0007669"/>
    <property type="project" value="UniProtKB-ARBA"/>
</dbReference>
<dbReference type="AlphaFoldDB" id="A0AAD5RWL4"/>
<keyword evidence="10 15" id="KW-0233">DNA recombination</keyword>
<dbReference type="GO" id="GO:0016787">
    <property type="term" value="F:hydrolase activity"/>
    <property type="evidence" value="ECO:0007669"/>
    <property type="project" value="UniProtKB-KW"/>
</dbReference>
<evidence type="ECO:0000256" key="7">
    <source>
        <dbReference type="ARBA" id="ARBA00022840"/>
    </source>
</evidence>
<comment type="catalytic activity">
    <reaction evidence="14 15">
        <text>ATP + H2O = ADP + phosphate + H(+)</text>
        <dbReference type="Rhea" id="RHEA:13065"/>
        <dbReference type="ChEBI" id="CHEBI:15377"/>
        <dbReference type="ChEBI" id="CHEBI:15378"/>
        <dbReference type="ChEBI" id="CHEBI:30616"/>
        <dbReference type="ChEBI" id="CHEBI:43474"/>
        <dbReference type="ChEBI" id="CHEBI:456216"/>
        <dbReference type="EC" id="5.6.2.3"/>
    </reaction>
</comment>
<keyword evidence="13 15" id="KW-0539">Nucleus</keyword>
<feature type="domain" description="AAA+ ATPase" evidence="17">
    <location>
        <begin position="396"/>
        <end position="695"/>
    </location>
</feature>
<keyword evidence="8 15" id="KW-0238">DNA-binding</keyword>
<dbReference type="InterPro" id="IPR010285">
    <property type="entry name" value="DNA_helicase_pif1-like_DEAD"/>
</dbReference>
<evidence type="ECO:0000256" key="5">
    <source>
        <dbReference type="ARBA" id="ARBA00022801"/>
    </source>
</evidence>
<comment type="subunit">
    <text evidence="15">Monomer.</text>
</comment>
<protein>
    <recommendedName>
        <fullName evidence="15">ATP-dependent DNA helicase PIF1</fullName>
        <ecNumber evidence="15">5.6.2.3</ecNumber>
    </recommendedName>
    <alternativeName>
        <fullName evidence="15">DNA 5'-3' helicase PIF1</fullName>
    </alternativeName>
    <alternativeName>
        <fullName evidence="15">DNA repair and recombination helicase PIF1</fullName>
    </alternativeName>
</protein>
<evidence type="ECO:0000256" key="9">
    <source>
        <dbReference type="ARBA" id="ARBA00023128"/>
    </source>
</evidence>
<evidence type="ECO:0000256" key="8">
    <source>
        <dbReference type="ARBA" id="ARBA00023125"/>
    </source>
</evidence>
<feature type="region of interest" description="Disordered" evidence="16">
    <location>
        <begin position="72"/>
        <end position="103"/>
    </location>
</feature>
<dbReference type="InterPro" id="IPR049163">
    <property type="entry name" value="Pif1-like_2B_dom"/>
</dbReference>
<evidence type="ECO:0000256" key="16">
    <source>
        <dbReference type="SAM" id="MobiDB-lite"/>
    </source>
</evidence>
<keyword evidence="19" id="KW-1185">Reference proteome</keyword>
<feature type="compositionally biased region" description="Polar residues" evidence="16">
    <location>
        <begin position="240"/>
        <end position="266"/>
    </location>
</feature>
<dbReference type="Gene3D" id="3.40.50.300">
    <property type="entry name" value="P-loop containing nucleotide triphosphate hydrolases"/>
    <property type="match status" value="1"/>
</dbReference>
<feature type="region of interest" description="Disordered" evidence="16">
    <location>
        <begin position="123"/>
        <end position="153"/>
    </location>
</feature>
<dbReference type="Pfam" id="PF21530">
    <property type="entry name" value="Pif1_2B_dom"/>
    <property type="match status" value="1"/>
</dbReference>
<evidence type="ECO:0000313" key="19">
    <source>
        <dbReference type="Proteomes" id="UP001201980"/>
    </source>
</evidence>
<feature type="compositionally biased region" description="Basic residues" evidence="16">
    <location>
        <begin position="337"/>
        <end position="349"/>
    </location>
</feature>
<comment type="cofactor">
    <cofactor evidence="1 15">
        <name>Mg(2+)</name>
        <dbReference type="ChEBI" id="CHEBI:18420"/>
    </cofactor>
</comment>
<keyword evidence="4 15" id="KW-0227">DNA damage</keyword>
<accession>A0AAD5RWL4</accession>
<dbReference type="InterPro" id="IPR027417">
    <property type="entry name" value="P-loop_NTPase"/>
</dbReference>
<proteinExistence type="inferred from homology"/>
<dbReference type="EMBL" id="JAKWBI020000036">
    <property type="protein sequence ID" value="KAJ2905168.1"/>
    <property type="molecule type" value="Genomic_DNA"/>
</dbReference>
<evidence type="ECO:0000313" key="18">
    <source>
        <dbReference type="EMBL" id="KAJ2905168.1"/>
    </source>
</evidence>
<organism evidence="18 19">
    <name type="scientific">Zalerion maritima</name>
    <dbReference type="NCBI Taxonomy" id="339359"/>
    <lineage>
        <taxon>Eukaryota</taxon>
        <taxon>Fungi</taxon>
        <taxon>Dikarya</taxon>
        <taxon>Ascomycota</taxon>
        <taxon>Pezizomycotina</taxon>
        <taxon>Sordariomycetes</taxon>
        <taxon>Lulworthiomycetidae</taxon>
        <taxon>Lulworthiales</taxon>
        <taxon>Lulworthiaceae</taxon>
        <taxon>Zalerion</taxon>
    </lineage>
</organism>
<sequence length="919" mass="101175">MGKVWLWLHVTGTPHCQLRRPCQIYQCRVFGEVTVPRAADETRLSSQNQQIAHGIGTPEIQSVDMLRRAKEQFKTKPQQMPDSRKPPFPLSSSPAGGKQDSNIAESFNNQSRKANVGIRSQFQVPPRFTGSASNKSASSSSTQSNVSSTTSRDSALTSASSAASSMAKYPASFAPPSLFKKPEESFAETPIIDLTQDYGASNKSSAPVFFDDDDFSDDADLDLDFEVPTSTFPVPKHAPTQLTAQQSNTHVPSSSATEIPWSTSPASHWEAKHKDSQSLKRKIPADLGSSPVPVPKKRALPGSWVKKENNPVAQTPAPKKGGKAPWNQTYSAVKDQKRQHKNLTQKKKSGTGSTENVEEMKAADVKTSRASNKTLKNAPFSLSQEQAHVLDLVINNNQSVFFTGPAGTGKSVLMRAIISELKKKWLRDPERLGVTASTGLAACNIGGMTLHSFSGIGLGKDDAPTLVKKIRRNPKAKQRWLRTRTLIIDEISMVDGDLFDKLSYIGRTLRNNGRPWGGIQLVITGDFFQLPPVPESFGGNRGVKFSFQSATWTTSIDHTIGLTEVFRQKDHDFAQMLNEMRLGKISERTISTFKSMSRDIHFDDGIEMTELFPTRAEVDNSNKKRLQALDGQTYPYDAQDSGQTDQTLREKLLSNMMAPKSLELKKGAQVMLIKNIDETLVNGSIGKIVDFSTEDEFSVMCRDPTDSDGEAAEDWGLDGRAKSRIAAFRADLSNADTRSKNIKYPIVEFGSLDGTSRRIFVLPEDWKVELPNGEVQASRKQLPLILAWALSIHKAQGQTLDRVKVNLRKIFEKGQAYVALSRATTQHGLQVIGFEKHKVMAHADVIRFYKQLYSAEQAAASKKQSNTLKEFMNKTNAPKSLPAPPVAKGGNYAGGGGTNAGPRRVDDFEDEEELLATGW</sequence>
<evidence type="ECO:0000256" key="11">
    <source>
        <dbReference type="ARBA" id="ARBA00023204"/>
    </source>
</evidence>
<comment type="caution">
    <text evidence="18">The sequence shown here is derived from an EMBL/GenBank/DDBJ whole genome shotgun (WGS) entry which is preliminary data.</text>
</comment>
<dbReference type="PANTHER" id="PTHR47642">
    <property type="entry name" value="ATP-DEPENDENT DNA HELICASE"/>
    <property type="match status" value="1"/>
</dbReference>
<keyword evidence="3 15" id="KW-0547">Nucleotide-binding</keyword>
<feature type="compositionally biased region" description="Polar residues" evidence="16">
    <location>
        <begin position="90"/>
        <end position="103"/>
    </location>
</feature>
<feature type="region of interest" description="Disordered" evidence="16">
    <location>
        <begin position="875"/>
        <end position="919"/>
    </location>
</feature>
<comment type="subcellular location">
    <subcellularLocation>
        <location evidence="2">Nucleus</location>
        <location evidence="2">Nucleolus</location>
    </subcellularLocation>
    <subcellularLocation>
        <location evidence="15">Nucleus</location>
    </subcellularLocation>
    <subcellularLocation>
        <location evidence="15">Mitochondrion</location>
    </subcellularLocation>
</comment>
<feature type="binding site" evidence="15">
    <location>
        <begin position="404"/>
        <end position="411"/>
    </location>
    <ligand>
        <name>ATP</name>
        <dbReference type="ChEBI" id="CHEBI:30616"/>
    </ligand>
</feature>
<dbReference type="GO" id="GO:0043139">
    <property type="term" value="F:5'-3' DNA helicase activity"/>
    <property type="evidence" value="ECO:0007669"/>
    <property type="project" value="UniProtKB-UniRule"/>
</dbReference>
<evidence type="ECO:0000256" key="12">
    <source>
        <dbReference type="ARBA" id="ARBA00023235"/>
    </source>
</evidence>
<evidence type="ECO:0000256" key="13">
    <source>
        <dbReference type="ARBA" id="ARBA00023242"/>
    </source>
</evidence>
<name>A0AAD5RWL4_9PEZI</name>
<dbReference type="InterPro" id="IPR051055">
    <property type="entry name" value="PIF1_helicase"/>
</dbReference>
<keyword evidence="9 15" id="KW-0496">Mitochondrion</keyword>
<dbReference type="GO" id="GO:0006281">
    <property type="term" value="P:DNA repair"/>
    <property type="evidence" value="ECO:0007669"/>
    <property type="project" value="UniProtKB-UniRule"/>
</dbReference>
<keyword evidence="7 15" id="KW-0067">ATP-binding</keyword>
<dbReference type="InterPro" id="IPR003593">
    <property type="entry name" value="AAA+_ATPase"/>
</dbReference>